<name>A0A9D7LUZ8_9RHOO</name>
<sequence length="206" mass="21762">MPGWQQGRASPTSPSPDGRSAVATPGRPRLWRLPERRRTDRAANILRSQGIDNALINIGGNVMALGSKQGRNGGSASSTAPAPGLIATVELAGGEAIGTSGDYQRFSRWTASATRTCLTRERAIRSPTPQAVTVLIPTGAKVGTFSDATSKLLFIAGPDGWREMAKKMGIGLVLRVEPRRAGICHRGDEPAAEFAGKRPAITIVPR</sequence>
<evidence type="ECO:0000313" key="3">
    <source>
        <dbReference type="Proteomes" id="UP000808146"/>
    </source>
</evidence>
<dbReference type="InterPro" id="IPR003374">
    <property type="entry name" value="ApbE-like_sf"/>
</dbReference>
<reference evidence="2" key="1">
    <citation type="submission" date="2020-10" db="EMBL/GenBank/DDBJ databases">
        <title>Connecting structure to function with the recovery of over 1000 high-quality activated sludge metagenome-assembled genomes encoding full-length rRNA genes using long-read sequencing.</title>
        <authorList>
            <person name="Singleton C.M."/>
            <person name="Petriglieri F."/>
            <person name="Kristensen J.M."/>
            <person name="Kirkegaard R.H."/>
            <person name="Michaelsen T.Y."/>
            <person name="Andersen M.H."/>
            <person name="Karst S.M."/>
            <person name="Dueholm M.S."/>
            <person name="Nielsen P.H."/>
            <person name="Albertsen M."/>
        </authorList>
    </citation>
    <scope>NUCLEOTIDE SEQUENCE</scope>
    <source>
        <strain evidence="2">OdNE_18-Q3-R46-58_BAT3C.305</strain>
    </source>
</reference>
<dbReference type="SUPFAM" id="SSF143631">
    <property type="entry name" value="ApbE-like"/>
    <property type="match status" value="1"/>
</dbReference>
<accession>A0A9D7LUZ8</accession>
<keyword evidence="2" id="KW-0808">Transferase</keyword>
<evidence type="ECO:0000256" key="1">
    <source>
        <dbReference type="SAM" id="MobiDB-lite"/>
    </source>
</evidence>
<dbReference type="GO" id="GO:0016740">
    <property type="term" value="F:transferase activity"/>
    <property type="evidence" value="ECO:0007669"/>
    <property type="project" value="UniProtKB-KW"/>
</dbReference>
<evidence type="ECO:0000313" key="2">
    <source>
        <dbReference type="EMBL" id="MBK8891673.1"/>
    </source>
</evidence>
<dbReference type="EMBL" id="JADKBR010000019">
    <property type="protein sequence ID" value="MBK8891673.1"/>
    <property type="molecule type" value="Genomic_DNA"/>
</dbReference>
<dbReference type="AlphaFoldDB" id="A0A9D7LUZ8"/>
<dbReference type="InterPro" id="IPR024932">
    <property type="entry name" value="ApbE"/>
</dbReference>
<dbReference type="Pfam" id="PF02424">
    <property type="entry name" value="ApbE"/>
    <property type="match status" value="1"/>
</dbReference>
<gene>
    <name evidence="2" type="ORF">IPN75_15505</name>
</gene>
<dbReference type="Proteomes" id="UP000808146">
    <property type="component" value="Unassembled WGS sequence"/>
</dbReference>
<protein>
    <submittedName>
        <fullName evidence="2">FAD:protein FMN transferase</fullName>
    </submittedName>
</protein>
<organism evidence="2 3">
    <name type="scientific">Candidatus Dechloromonas phosphorivorans</name>
    <dbReference type="NCBI Taxonomy" id="2899244"/>
    <lineage>
        <taxon>Bacteria</taxon>
        <taxon>Pseudomonadati</taxon>
        <taxon>Pseudomonadota</taxon>
        <taxon>Betaproteobacteria</taxon>
        <taxon>Rhodocyclales</taxon>
        <taxon>Azonexaceae</taxon>
        <taxon>Dechloromonas</taxon>
    </lineage>
</organism>
<proteinExistence type="predicted"/>
<comment type="caution">
    <text evidence="2">The sequence shown here is derived from an EMBL/GenBank/DDBJ whole genome shotgun (WGS) entry which is preliminary data.</text>
</comment>
<dbReference type="Gene3D" id="3.10.520.10">
    <property type="entry name" value="ApbE-like domains"/>
    <property type="match status" value="1"/>
</dbReference>
<feature type="region of interest" description="Disordered" evidence="1">
    <location>
        <begin position="1"/>
        <end position="29"/>
    </location>
</feature>